<gene>
    <name evidence="2" type="ORF">SLS53_004411</name>
</gene>
<dbReference type="AlphaFoldDB" id="A0AAN9YH63"/>
<dbReference type="InterPro" id="IPR036047">
    <property type="entry name" value="F-box-like_dom_sf"/>
</dbReference>
<protein>
    <recommendedName>
        <fullName evidence="1">F-box domain-containing protein</fullName>
    </recommendedName>
</protein>
<dbReference type="SMART" id="SM00256">
    <property type="entry name" value="FBOX"/>
    <property type="match status" value="1"/>
</dbReference>
<organism evidence="2 3">
    <name type="scientific">Cytospora paraplurivora</name>
    <dbReference type="NCBI Taxonomy" id="2898453"/>
    <lineage>
        <taxon>Eukaryota</taxon>
        <taxon>Fungi</taxon>
        <taxon>Dikarya</taxon>
        <taxon>Ascomycota</taxon>
        <taxon>Pezizomycotina</taxon>
        <taxon>Sordariomycetes</taxon>
        <taxon>Sordariomycetidae</taxon>
        <taxon>Diaporthales</taxon>
        <taxon>Cytosporaceae</taxon>
        <taxon>Cytospora</taxon>
    </lineage>
</organism>
<evidence type="ECO:0000313" key="3">
    <source>
        <dbReference type="Proteomes" id="UP001320245"/>
    </source>
</evidence>
<sequence length="656" mass="73278">MLDTLPDDILFIILTHLESAKEIRSLILANKHLNTLIHTQDVGWRIFVRSRFPGTPLPPQHAAPSTSATPATTSQLGWKDLANSRTWQSRAWERRSLSFRAMLPTPTRNQRSAARRRQAVPFHPVLDAHYDFSTEEELVVWGAGENIVARRRRKGKGTALPEKVAWHRLDGKEMNYVAGYDDIKAVSIVDGVGRDGLGALVGRDNGHLALLDVSEGNFGRRLADFSPLDPAQGVDGLDVRWTQGDYQRTVNSIDVLHEKRLAAAATKAGVYLYPLPEEPAAHVQPSAYLDTTQHFGAPGSTLGHAKWMSEDTMALALQGCQHQLRFATLTPTGIESLTPYKNAALEDRFDVSYSKGRLCTKSLTPIDASSITGGHSNLILSAWRDGSVRLQDLRTPSPLDLVYCDNIDPWSEFETLLPFGTSHFVAGGVHGASIKIFDFRWSRDYYHTAGMPCGPDLPCPRPHQPFIPSPEHVFKPRRRCDHVAGRHCRWHNLSRDLYYRPNGTFFFSKSLPREDAYAGVWSLARASPLSPNFYIGISGGVVEASLCSTTDGVPEVDPVFGCTTGKQDTGAGYSTMALDASLMETGDGMMYRDNDRSVRMPPMRGKGRSKMKWEEYLKIPSGLRGRHRLDERYHILDDFVEGIDMLTLKEENRWDR</sequence>
<dbReference type="SUPFAM" id="SSF81383">
    <property type="entry name" value="F-box domain"/>
    <property type="match status" value="1"/>
</dbReference>
<accession>A0AAN9YH63</accession>
<comment type="caution">
    <text evidence="2">The sequence shown here is derived from an EMBL/GenBank/DDBJ whole genome shotgun (WGS) entry which is preliminary data.</text>
</comment>
<dbReference type="SUPFAM" id="SSF50978">
    <property type="entry name" value="WD40 repeat-like"/>
    <property type="match status" value="1"/>
</dbReference>
<keyword evidence="3" id="KW-1185">Reference proteome</keyword>
<dbReference type="InterPro" id="IPR001810">
    <property type="entry name" value="F-box_dom"/>
</dbReference>
<reference evidence="2 3" key="1">
    <citation type="journal article" date="2023" name="PLoS ONE">
        <title>Cytospora paraplurivora sp. nov. isolated from orchards with fruit tree decline syndrome in Ontario, Canada.</title>
        <authorList>
            <person name="Ilyukhin E."/>
            <person name="Nguyen H.D.T."/>
            <person name="Castle A.J."/>
            <person name="Ellouze W."/>
        </authorList>
    </citation>
    <scope>NUCLEOTIDE SEQUENCE [LARGE SCALE GENOMIC DNA]</scope>
    <source>
        <strain evidence="2 3">FDS-564</strain>
    </source>
</reference>
<evidence type="ECO:0000313" key="2">
    <source>
        <dbReference type="EMBL" id="KAK7742268.1"/>
    </source>
</evidence>
<dbReference type="PROSITE" id="PS50181">
    <property type="entry name" value="FBOX"/>
    <property type="match status" value="1"/>
</dbReference>
<evidence type="ECO:0000259" key="1">
    <source>
        <dbReference type="PROSITE" id="PS50181"/>
    </source>
</evidence>
<feature type="domain" description="F-box" evidence="1">
    <location>
        <begin position="1"/>
        <end position="47"/>
    </location>
</feature>
<dbReference type="EMBL" id="JAJSPL020000015">
    <property type="protein sequence ID" value="KAK7742268.1"/>
    <property type="molecule type" value="Genomic_DNA"/>
</dbReference>
<dbReference type="Proteomes" id="UP001320245">
    <property type="component" value="Unassembled WGS sequence"/>
</dbReference>
<proteinExistence type="predicted"/>
<name>A0AAN9YH63_9PEZI</name>
<dbReference type="InterPro" id="IPR036322">
    <property type="entry name" value="WD40_repeat_dom_sf"/>
</dbReference>